<dbReference type="EMBL" id="KN846956">
    <property type="protein sequence ID" value="KIW73710.1"/>
    <property type="molecule type" value="Genomic_DNA"/>
</dbReference>
<gene>
    <name evidence="1" type="ORF">PV04_01806</name>
</gene>
<protein>
    <submittedName>
        <fullName evidence="1">Uncharacterized protein</fullName>
    </submittedName>
</protein>
<dbReference type="STRING" id="5601.A0A0D2G4H4"/>
<accession>A0A0D2G4H4</accession>
<dbReference type="Proteomes" id="UP000054266">
    <property type="component" value="Unassembled WGS sequence"/>
</dbReference>
<name>A0A0D2G4H4_9EURO</name>
<sequence>MARARPSTIYHDEEKLAIRRERVRLNVQAHRQRQKEKKRLEALNQPCQPKLRWVVETSWQSNRSNDSSTRFKQARLQKSWRKPSHGSECSLMCAPSPEKQYTLSLLGMFRTRFLPDRVALPGVGVSEEQLITPCAVWVVEAYELAAVRESPAVTGMLRALGLNILGADLRRRDIQAESLYTYHKTLPFISRQLSSITNGGSLGANDCLALILSAHAAAIFELSVSGCMPRIFDQVRGLGSVFVHRLLQSGSIPDDWRYLMEEYRLFEIVFCLIYRRSSVLTGTGLCKSGRVPGDVGNRRNAKKPWESKFGELVFLARHIPPIMNYIDDSRAAEAICNQAPERMCETMESASFVVNGLQRWCTDFLAREGRDFANSDTYVRGHGDFDFPDFQVASAWIFWLSFKVHALECYISIVDIVHMSRQNHEISELYKNASNSEGIQLSSFCKCMLGARLELMETVELLIRSLPYLLQANVGYVGRCFVGFPLETVRVALLHEFERESSVPVAAGVPSPSIAADGAKRSILQGLLSCAQIMEKAKAMKCALFSDQLASYSPDMGTLFASERPL</sequence>
<proteinExistence type="predicted"/>
<evidence type="ECO:0000313" key="2">
    <source>
        <dbReference type="Proteomes" id="UP000054266"/>
    </source>
</evidence>
<reference evidence="1 2" key="1">
    <citation type="submission" date="2015-01" db="EMBL/GenBank/DDBJ databases">
        <title>The Genome Sequence of Capronia semiimmersa CBS27337.</title>
        <authorList>
            <consortium name="The Broad Institute Genomics Platform"/>
            <person name="Cuomo C."/>
            <person name="de Hoog S."/>
            <person name="Gorbushina A."/>
            <person name="Stielow B."/>
            <person name="Teixiera M."/>
            <person name="Abouelleil A."/>
            <person name="Chapman S.B."/>
            <person name="Priest M."/>
            <person name="Young S.K."/>
            <person name="Wortman J."/>
            <person name="Nusbaum C."/>
            <person name="Birren B."/>
        </authorList>
    </citation>
    <scope>NUCLEOTIDE SEQUENCE [LARGE SCALE GENOMIC DNA]</scope>
    <source>
        <strain evidence="1 2">CBS 27337</strain>
    </source>
</reference>
<evidence type="ECO:0000313" key="1">
    <source>
        <dbReference type="EMBL" id="KIW73710.1"/>
    </source>
</evidence>
<dbReference type="AlphaFoldDB" id="A0A0D2G4H4"/>
<keyword evidence="2" id="KW-1185">Reference proteome</keyword>
<dbReference type="HOGENOM" id="CLU_466181_0_0_1"/>
<organism evidence="1 2">
    <name type="scientific">Phialophora macrospora</name>
    <dbReference type="NCBI Taxonomy" id="1851006"/>
    <lineage>
        <taxon>Eukaryota</taxon>
        <taxon>Fungi</taxon>
        <taxon>Dikarya</taxon>
        <taxon>Ascomycota</taxon>
        <taxon>Pezizomycotina</taxon>
        <taxon>Eurotiomycetes</taxon>
        <taxon>Chaetothyriomycetidae</taxon>
        <taxon>Chaetothyriales</taxon>
        <taxon>Herpotrichiellaceae</taxon>
        <taxon>Phialophora</taxon>
    </lineage>
</organism>